<keyword evidence="2" id="KW-0614">Plasmid</keyword>
<dbReference type="SUPFAM" id="SSF53448">
    <property type="entry name" value="Nucleotide-diphospho-sugar transferases"/>
    <property type="match status" value="1"/>
</dbReference>
<sequence length="978" mass="112890">MTILVLESSASDVQNSWDHIDFFWMKKTYPEIKDIFRDQVNFDPEEVLFLAGKCGYQPNPYFDESYYVQRYDDVRNAINQGEFISGFDHYRKIGYKDRDPHWLFCEEYYLKRYSDVACALVNETVFSNGYDHYIQCGDQEFRSGSWFFDPLEYLKSLADGEVKRPFYHYIRNPKMDFDNLYFDRNWYAETYPEIFSNLKKGKWHSLLHQYLTETDCKKYSPSRFFSEKFYVESNPDLVEPIKSGRFFNGYEHFLLYGIQERRRPHPDIDLERFYHEPYIQKLLFNGRIPNVFVGWCQFDGKVPEVDEILEHAEVQTKFAFEKKSASLAINAARSKLDFSFSQPDISIIVVLHNNFDMTLNALTALRASYRHEIQLIIANSGSDDETCHIEHYVRGATILRFEGNVAFIRACNAAVQHVCTSYILFLNNDTEIQLGSIEAAIDRFRRDPKVGVIGGKLIRTNGLLQEAGAIIYRDGSVVGYMRGASPDAPEANFVRRVDFCSGAALFTRTELFRKIGGFDEDYIPAYYEETDYCVNVWKSGCDVIYDPSVTAIHYEYGSSSAKNGTEYINRNRVIFNLKHSDFLSKKTVKSKQNTNLARSVRNKDSKRILFIEDRVPLKSYGSGFSRSHDIITTMSQMGHEVTVFPVFKPVVSANRLYNAFPDSVEIIWDRDINDLESFFSLRAGLYDTIWICRTQNVRRLVPIIEKISHLIPLAEIIADTEAVSSVREEQYDCLIGIPENEKSTFKDKLRSEIECLLIANNIVAVSKNDAKLLIDFGFNSVSVLGHVQEPNRTLNTWEKRTDLLFVGAVHDYASPNYDSIVWLVENLWPVLEKNLPNETRLIIAGHLGPSISFSAFPEAPKVVYMGELDDLESLYDKARFFIAPTRYAAGIPYKIYEAASRGVPIIASDILCRQVGWQVGTEILEAEASNLKNFCDIVIQAYEDHSTWVKLRRNALNRIMKDNNHDIYIKNINEILQP</sequence>
<reference evidence="2 3" key="1">
    <citation type="submission" date="2020-07" db="EMBL/GenBank/DDBJ databases">
        <title>Complete Genome Sequence of an acetic acid bacterium, Acetobacter aceti JCM20276.</title>
        <authorList>
            <person name="Hirose Y."/>
            <person name="Mihara H."/>
        </authorList>
    </citation>
    <scope>NUCLEOTIDE SEQUENCE [LARGE SCALE GENOMIC DNA]</scope>
    <source>
        <strain evidence="2 3">JCM20276</strain>
        <plasmid evidence="2 3">pAAJCM20276_1</plasmid>
    </source>
</reference>
<dbReference type="InterPro" id="IPR001173">
    <property type="entry name" value="Glyco_trans_2-like"/>
</dbReference>
<dbReference type="PANTHER" id="PTHR43179">
    <property type="entry name" value="RHAMNOSYLTRANSFERASE WBBL"/>
    <property type="match status" value="1"/>
</dbReference>
<gene>
    <name evidence="2" type="ORF">AAJCM20276_35550</name>
</gene>
<evidence type="ECO:0000259" key="1">
    <source>
        <dbReference type="Pfam" id="PF00535"/>
    </source>
</evidence>
<geneLocation type="plasmid" evidence="2 3">
    <name>pAAJCM20276_1</name>
</geneLocation>
<dbReference type="CDD" id="cd04186">
    <property type="entry name" value="GT_2_like_c"/>
    <property type="match status" value="1"/>
</dbReference>
<dbReference type="RefSeq" id="WP_185230100.1">
    <property type="nucleotide sequence ID" value="NZ_AP023327.1"/>
</dbReference>
<dbReference type="Proteomes" id="UP000515220">
    <property type="component" value="Plasmid pAAJCM20276_1"/>
</dbReference>
<dbReference type="Pfam" id="PF00535">
    <property type="entry name" value="Glycos_transf_2"/>
    <property type="match status" value="1"/>
</dbReference>
<accession>A0A6S6PQF9</accession>
<evidence type="ECO:0000313" key="3">
    <source>
        <dbReference type="Proteomes" id="UP000515220"/>
    </source>
</evidence>
<dbReference type="EMBL" id="AP023327">
    <property type="protein sequence ID" value="BCI68931.1"/>
    <property type="molecule type" value="Genomic_DNA"/>
</dbReference>
<dbReference type="Gene3D" id="3.40.50.2000">
    <property type="entry name" value="Glycogen Phosphorylase B"/>
    <property type="match status" value="1"/>
</dbReference>
<feature type="domain" description="Glycosyltransferase 2-like" evidence="1">
    <location>
        <begin position="346"/>
        <end position="460"/>
    </location>
</feature>
<dbReference type="Gene3D" id="3.90.550.10">
    <property type="entry name" value="Spore Coat Polysaccharide Biosynthesis Protein SpsA, Chain A"/>
    <property type="match status" value="1"/>
</dbReference>
<proteinExistence type="predicted"/>
<dbReference type="SUPFAM" id="SSF53756">
    <property type="entry name" value="UDP-Glycosyltransferase/glycogen phosphorylase"/>
    <property type="match status" value="1"/>
</dbReference>
<organism evidence="2 3">
    <name type="scientific">Acetobacter aceti</name>
    <dbReference type="NCBI Taxonomy" id="435"/>
    <lineage>
        <taxon>Bacteria</taxon>
        <taxon>Pseudomonadati</taxon>
        <taxon>Pseudomonadota</taxon>
        <taxon>Alphaproteobacteria</taxon>
        <taxon>Acetobacterales</taxon>
        <taxon>Acetobacteraceae</taxon>
        <taxon>Acetobacter</taxon>
        <taxon>Acetobacter subgen. Acetobacter</taxon>
    </lineage>
</organism>
<protein>
    <recommendedName>
        <fullName evidence="1">Glycosyltransferase 2-like domain-containing protein</fullName>
    </recommendedName>
</protein>
<dbReference type="PANTHER" id="PTHR43179:SF7">
    <property type="entry name" value="RHAMNOSYLTRANSFERASE WBBL"/>
    <property type="match status" value="1"/>
</dbReference>
<dbReference type="Pfam" id="PF13692">
    <property type="entry name" value="Glyco_trans_1_4"/>
    <property type="match status" value="1"/>
</dbReference>
<evidence type="ECO:0000313" key="2">
    <source>
        <dbReference type="EMBL" id="BCI68931.1"/>
    </source>
</evidence>
<dbReference type="InterPro" id="IPR029044">
    <property type="entry name" value="Nucleotide-diphossugar_trans"/>
</dbReference>
<dbReference type="AlphaFoldDB" id="A0A6S6PQF9"/>
<name>A0A6S6PQF9_ACEAC</name>